<dbReference type="Gene3D" id="2.60.120.10">
    <property type="entry name" value="Jelly Rolls"/>
    <property type="match status" value="1"/>
</dbReference>
<evidence type="ECO:0000313" key="7">
    <source>
        <dbReference type="EMBL" id="GCC35874.1"/>
    </source>
</evidence>
<dbReference type="InterPro" id="IPR023578">
    <property type="entry name" value="Ras_GEF_dom_sf"/>
</dbReference>
<evidence type="ECO:0000259" key="3">
    <source>
        <dbReference type="PROSITE" id="PS50009"/>
    </source>
</evidence>
<dbReference type="SMART" id="SM00147">
    <property type="entry name" value="RasGEF"/>
    <property type="match status" value="1"/>
</dbReference>
<dbReference type="InterPro" id="IPR001895">
    <property type="entry name" value="RASGEF_cat_dom"/>
</dbReference>
<dbReference type="InterPro" id="IPR029071">
    <property type="entry name" value="Ubiquitin-like_domsf"/>
</dbReference>
<dbReference type="Gene3D" id="1.10.10.10">
    <property type="entry name" value="Winged helix-like DNA-binding domain superfamily/Winged helix DNA-binding domain"/>
    <property type="match status" value="1"/>
</dbReference>
<feature type="domain" description="DEP" evidence="4">
    <location>
        <begin position="114"/>
        <end position="172"/>
    </location>
</feature>
<dbReference type="PROSITE" id="PS50200">
    <property type="entry name" value="RA"/>
    <property type="match status" value="1"/>
</dbReference>
<dbReference type="InterPro" id="IPR000591">
    <property type="entry name" value="DEP_dom"/>
</dbReference>
<dbReference type="Gene3D" id="1.20.870.10">
    <property type="entry name" value="Son of sevenless (SoS) protein Chain: S domain 1"/>
    <property type="match status" value="1"/>
</dbReference>
<dbReference type="SMART" id="SM00049">
    <property type="entry name" value="DEP"/>
    <property type="match status" value="1"/>
</dbReference>
<dbReference type="GO" id="GO:0007265">
    <property type="term" value="P:Ras protein signal transduction"/>
    <property type="evidence" value="ECO:0007669"/>
    <property type="project" value="TreeGrafter"/>
</dbReference>
<evidence type="ECO:0000259" key="6">
    <source>
        <dbReference type="PROSITE" id="PS50212"/>
    </source>
</evidence>
<dbReference type="PROSITE" id="PS50009">
    <property type="entry name" value="RASGEF_CAT"/>
    <property type="match status" value="1"/>
</dbReference>
<dbReference type="PROSITE" id="PS00720">
    <property type="entry name" value="RASGEF"/>
    <property type="match status" value="1"/>
</dbReference>
<dbReference type="SUPFAM" id="SSF46785">
    <property type="entry name" value="Winged helix' DNA-binding domain"/>
    <property type="match status" value="1"/>
</dbReference>
<dbReference type="PROSITE" id="PS50212">
    <property type="entry name" value="RASGEF_NTER"/>
    <property type="match status" value="1"/>
</dbReference>
<dbReference type="SUPFAM" id="SSF48366">
    <property type="entry name" value="Ras GEF"/>
    <property type="match status" value="1"/>
</dbReference>
<evidence type="ECO:0000256" key="1">
    <source>
        <dbReference type="ARBA" id="ARBA00022658"/>
    </source>
</evidence>
<dbReference type="InterPro" id="IPR014710">
    <property type="entry name" value="RmlC-like_jellyroll"/>
</dbReference>
<evidence type="ECO:0008006" key="9">
    <source>
        <dbReference type="Google" id="ProtNLM"/>
    </source>
</evidence>
<protein>
    <recommendedName>
        <fullName evidence="9">Rap guanine nucleotide exchange factor 5</fullName>
    </recommendedName>
</protein>
<dbReference type="InterPro" id="IPR036390">
    <property type="entry name" value="WH_DNA-bd_sf"/>
</dbReference>
<dbReference type="PANTHER" id="PTHR23113:SF26">
    <property type="entry name" value="RAP GUANINE NUCLEOTIDE EXCHANGE FACTOR 5"/>
    <property type="match status" value="1"/>
</dbReference>
<gene>
    <name evidence="7" type="ORF">chiPu_0014363</name>
</gene>
<dbReference type="FunFam" id="1.10.840.10:FF:000002">
    <property type="entry name" value="Rap guanine nucleotide exchange factor 4"/>
    <property type="match status" value="1"/>
</dbReference>
<organism evidence="7 8">
    <name type="scientific">Chiloscyllium punctatum</name>
    <name type="common">Brownbanded bambooshark</name>
    <name type="synonym">Hemiscyllium punctatum</name>
    <dbReference type="NCBI Taxonomy" id="137246"/>
    <lineage>
        <taxon>Eukaryota</taxon>
        <taxon>Metazoa</taxon>
        <taxon>Chordata</taxon>
        <taxon>Craniata</taxon>
        <taxon>Vertebrata</taxon>
        <taxon>Chondrichthyes</taxon>
        <taxon>Elasmobranchii</taxon>
        <taxon>Galeomorphii</taxon>
        <taxon>Galeoidea</taxon>
        <taxon>Orectolobiformes</taxon>
        <taxon>Hemiscylliidae</taxon>
        <taxon>Chiloscyllium</taxon>
    </lineage>
</organism>
<dbReference type="InterPro" id="IPR000159">
    <property type="entry name" value="RA_dom"/>
</dbReference>
<dbReference type="Gene3D" id="1.10.840.10">
    <property type="entry name" value="Ras guanine-nucleotide exchange factors catalytic domain"/>
    <property type="match status" value="1"/>
</dbReference>
<dbReference type="CDD" id="cd00155">
    <property type="entry name" value="RasGEF"/>
    <property type="match status" value="1"/>
</dbReference>
<dbReference type="GO" id="GO:0005886">
    <property type="term" value="C:plasma membrane"/>
    <property type="evidence" value="ECO:0007669"/>
    <property type="project" value="TreeGrafter"/>
</dbReference>
<evidence type="ECO:0000313" key="8">
    <source>
        <dbReference type="Proteomes" id="UP000287033"/>
    </source>
</evidence>
<dbReference type="Proteomes" id="UP000287033">
    <property type="component" value="Unassembled WGS sequence"/>
</dbReference>
<proteinExistence type="predicted"/>
<dbReference type="PANTHER" id="PTHR23113">
    <property type="entry name" value="GUANINE NUCLEOTIDE EXCHANGE FACTOR"/>
    <property type="match status" value="1"/>
</dbReference>
<evidence type="ECO:0000259" key="4">
    <source>
        <dbReference type="PROSITE" id="PS50186"/>
    </source>
</evidence>
<feature type="domain" description="N-terminal Ras-GEF" evidence="6">
    <location>
        <begin position="369"/>
        <end position="503"/>
    </location>
</feature>
<accession>A0A401SZP8</accession>
<dbReference type="EMBL" id="BEZZ01000753">
    <property type="protein sequence ID" value="GCC35874.1"/>
    <property type="molecule type" value="Genomic_DNA"/>
</dbReference>
<dbReference type="InterPro" id="IPR000651">
    <property type="entry name" value="Ras-like_Gua-exchang_fac_N"/>
</dbReference>
<keyword evidence="8" id="KW-1185">Reference proteome</keyword>
<feature type="domain" description="Ras-associating" evidence="5">
    <location>
        <begin position="541"/>
        <end position="621"/>
    </location>
</feature>
<name>A0A401SZP8_CHIPU</name>
<evidence type="ECO:0000256" key="2">
    <source>
        <dbReference type="PROSITE-ProRule" id="PRU00168"/>
    </source>
</evidence>
<dbReference type="CDD" id="cd06224">
    <property type="entry name" value="REM"/>
    <property type="match status" value="1"/>
</dbReference>
<dbReference type="AlphaFoldDB" id="A0A401SZP8"/>
<sequence>MAQPTDIPGSFCVPEVGLLAALKWSRNVKGQGQLKQKIKDLPALLKNGLNLKKKQADVQVDSLEQNADNNPTNSRRKIYSEIICCAGKALRNNFLKQAPHLVKDRVTTGGKCMSCCLGFEMVDWLIDQCPFIYTRTKAEGIWQILLDLGILSSAMEKQANFQDKDICYHFSNDEYDDLACPFRKEGEWKNGVRLLGHIVPYVQSRTNLQVISEQSSAEEKIAPCDEILQIQALALLSSTVNKELVAAIAARGETPSCGENNRSDIKQVELKGSVNNIKQKKDGVVCSLREEDDFDGIGLVQKHSAAAHIILTEDNCHIQPIIQADISRISKNDEVNTVRLKERGQDVLILKKMSSSSPAPTAGSVQNDWRYKVVAGTPEKILEHLLKGMHLEEGECKEADILLDDFLLTYTVFMSTNDLCHALLRHYCSKTLTEKQEGSDNGLYRKRKVLRIVTQWVYLYRTLLREDENTKFVFKNLYRCVLDDLYEYPSLEKGLKELQSLFWIPRRHTIDEYSPHKKNTTNFHQFSCREKWLHPKGYEAEEVFCRVYVTDHSYVSIRTKTSMSAQEVLHIVAEKFQQCDEDLILMAVTSTEERQILQPNDVSLFTSLDPTTRIFVCKKDSADFLTLTAENDEILPRTIQMLGMNTWQLANKLTNFDWDLFNCICEQELIYYTFHRGNTTANLDFLLQRCNEVQLWVATEILLCSQLSKRVQLVKKFIKVAAHCRALRNLNSFFAIIMGLNSAAVCRLSQTWEKVPGKFKKLFSELENLTDPSLNHKAYRDAFKRMQPPKIPFMPLLLKDVTFIHEGNKTFLDNLVNFEKLHMIADSIRLLRHCRSNQIGMEDNQKDHQDVKAYVHYLHIIENQETLFQLSHRLEPRT</sequence>
<comment type="caution">
    <text evidence="7">The sequence shown here is derived from an EMBL/GenBank/DDBJ whole genome shotgun (WGS) entry which is preliminary data.</text>
</comment>
<dbReference type="SMART" id="SM00229">
    <property type="entry name" value="RasGEFN"/>
    <property type="match status" value="1"/>
</dbReference>
<dbReference type="InterPro" id="IPR036388">
    <property type="entry name" value="WH-like_DNA-bd_sf"/>
</dbReference>
<dbReference type="STRING" id="137246.A0A401SZP8"/>
<dbReference type="PROSITE" id="PS50186">
    <property type="entry name" value="DEP"/>
    <property type="match status" value="1"/>
</dbReference>
<dbReference type="InterPro" id="IPR036964">
    <property type="entry name" value="RASGEF_cat_dom_sf"/>
</dbReference>
<reference evidence="7 8" key="1">
    <citation type="journal article" date="2018" name="Nat. Ecol. Evol.">
        <title>Shark genomes provide insights into elasmobranch evolution and the origin of vertebrates.</title>
        <authorList>
            <person name="Hara Y"/>
            <person name="Yamaguchi K"/>
            <person name="Onimaru K"/>
            <person name="Kadota M"/>
            <person name="Koyanagi M"/>
            <person name="Keeley SD"/>
            <person name="Tatsumi K"/>
            <person name="Tanaka K"/>
            <person name="Motone F"/>
            <person name="Kageyama Y"/>
            <person name="Nozu R"/>
            <person name="Adachi N"/>
            <person name="Nishimura O"/>
            <person name="Nakagawa R"/>
            <person name="Tanegashima C"/>
            <person name="Kiyatake I"/>
            <person name="Matsumoto R"/>
            <person name="Murakumo K"/>
            <person name="Nishida K"/>
            <person name="Terakita A"/>
            <person name="Kuratani S"/>
            <person name="Sato K"/>
            <person name="Hyodo S Kuraku.S."/>
        </authorList>
    </citation>
    <scope>NUCLEOTIDE SEQUENCE [LARGE SCALE GENOMIC DNA]</scope>
</reference>
<dbReference type="OMA" id="FDWTIFN"/>
<evidence type="ECO:0000259" key="5">
    <source>
        <dbReference type="PROSITE" id="PS50200"/>
    </source>
</evidence>
<dbReference type="InterPro" id="IPR019804">
    <property type="entry name" value="Ras_G-nucl-exch_fac_CS"/>
</dbReference>
<dbReference type="Gene3D" id="3.10.20.90">
    <property type="entry name" value="Phosphatidylinositol 3-kinase Catalytic Subunit, Chain A, domain 1"/>
    <property type="match status" value="1"/>
</dbReference>
<dbReference type="InterPro" id="IPR008937">
    <property type="entry name" value="Ras-like_GEF"/>
</dbReference>
<dbReference type="Pfam" id="PF00618">
    <property type="entry name" value="RasGEF_N"/>
    <property type="match status" value="1"/>
</dbReference>
<feature type="domain" description="Ras-GEF" evidence="3">
    <location>
        <begin position="645"/>
        <end position="877"/>
    </location>
</feature>
<dbReference type="SUPFAM" id="SSF54236">
    <property type="entry name" value="Ubiquitin-like"/>
    <property type="match status" value="1"/>
</dbReference>
<dbReference type="GO" id="GO:0005085">
    <property type="term" value="F:guanyl-nucleotide exchange factor activity"/>
    <property type="evidence" value="ECO:0007669"/>
    <property type="project" value="UniProtKB-KW"/>
</dbReference>
<dbReference type="OrthoDB" id="21144at2759"/>
<dbReference type="Pfam" id="PF00617">
    <property type="entry name" value="RasGEF"/>
    <property type="match status" value="1"/>
</dbReference>
<keyword evidence="1 2" id="KW-0344">Guanine-nucleotide releasing factor</keyword>
<dbReference type="Pfam" id="PF00610">
    <property type="entry name" value="DEP"/>
    <property type="match status" value="1"/>
</dbReference>